<dbReference type="CDD" id="cd08894">
    <property type="entry name" value="SRPBCC_CalC_Aha1-like_1"/>
    <property type="match status" value="1"/>
</dbReference>
<feature type="domain" description="Activator of Hsp90 ATPase homologue 1/2-like C-terminal" evidence="2">
    <location>
        <begin position="21"/>
        <end position="154"/>
    </location>
</feature>
<dbReference type="Proteomes" id="UP000249061">
    <property type="component" value="Unassembled WGS sequence"/>
</dbReference>
<dbReference type="Pfam" id="PF08327">
    <property type="entry name" value="AHSA1"/>
    <property type="match status" value="1"/>
</dbReference>
<name>A0A2W5UVN2_9BACT</name>
<dbReference type="EMBL" id="QFQP01000010">
    <property type="protein sequence ID" value="PZR13278.1"/>
    <property type="molecule type" value="Genomic_DNA"/>
</dbReference>
<organism evidence="3 4">
    <name type="scientific">Archangium gephyra</name>
    <dbReference type="NCBI Taxonomy" id="48"/>
    <lineage>
        <taxon>Bacteria</taxon>
        <taxon>Pseudomonadati</taxon>
        <taxon>Myxococcota</taxon>
        <taxon>Myxococcia</taxon>
        <taxon>Myxococcales</taxon>
        <taxon>Cystobacterineae</taxon>
        <taxon>Archangiaceae</taxon>
        <taxon>Archangium</taxon>
    </lineage>
</organism>
<accession>A0A2W5UVN2</accession>
<dbReference type="InterPro" id="IPR023393">
    <property type="entry name" value="START-like_dom_sf"/>
</dbReference>
<evidence type="ECO:0000256" key="1">
    <source>
        <dbReference type="ARBA" id="ARBA00006817"/>
    </source>
</evidence>
<evidence type="ECO:0000313" key="4">
    <source>
        <dbReference type="Proteomes" id="UP000249061"/>
    </source>
</evidence>
<gene>
    <name evidence="3" type="ORF">DI536_13405</name>
</gene>
<reference evidence="3 4" key="1">
    <citation type="submission" date="2017-08" db="EMBL/GenBank/DDBJ databases">
        <title>Infants hospitalized years apart are colonized by the same room-sourced microbial strains.</title>
        <authorList>
            <person name="Brooks B."/>
            <person name="Olm M.R."/>
            <person name="Firek B.A."/>
            <person name="Baker R."/>
            <person name="Thomas B.C."/>
            <person name="Morowitz M.J."/>
            <person name="Banfield J.F."/>
        </authorList>
    </citation>
    <scope>NUCLEOTIDE SEQUENCE [LARGE SCALE GENOMIC DNA]</scope>
    <source>
        <strain evidence="3">S2_003_000_R2_14</strain>
    </source>
</reference>
<evidence type="ECO:0000313" key="3">
    <source>
        <dbReference type="EMBL" id="PZR13278.1"/>
    </source>
</evidence>
<protein>
    <submittedName>
        <fullName evidence="3">ATPase</fullName>
    </submittedName>
</protein>
<dbReference type="AlphaFoldDB" id="A0A2W5UVN2"/>
<dbReference type="SUPFAM" id="SSF55961">
    <property type="entry name" value="Bet v1-like"/>
    <property type="match status" value="1"/>
</dbReference>
<comment type="caution">
    <text evidence="3">The sequence shown here is derived from an EMBL/GenBank/DDBJ whole genome shotgun (WGS) entry which is preliminary data.</text>
</comment>
<comment type="similarity">
    <text evidence="1">Belongs to the AHA1 family.</text>
</comment>
<dbReference type="Gene3D" id="3.30.530.20">
    <property type="match status" value="1"/>
</dbReference>
<sequence length="161" mass="18280">MLGNVADWSLDREIVLSRVLDAPRELVFKAWTDAEHVTKWFGPKGYTTETQEIDVRVGGRWRFVMTGPDGKRWDNRIVYLEIASPERIVFDHGRDLDDDATRFRVTLTFDQQSDGKTVVTLRQLHPTKAQRDAGIGFGAVEIGYTTLDKLGAYVAGLQRPQ</sequence>
<evidence type="ECO:0000259" key="2">
    <source>
        <dbReference type="Pfam" id="PF08327"/>
    </source>
</evidence>
<proteinExistence type="inferred from homology"/>
<dbReference type="InterPro" id="IPR013538">
    <property type="entry name" value="ASHA1/2-like_C"/>
</dbReference>